<dbReference type="PANTHER" id="PTHR43133">
    <property type="entry name" value="RNA POLYMERASE ECF-TYPE SIGMA FACTO"/>
    <property type="match status" value="1"/>
</dbReference>
<dbReference type="InterPro" id="IPR013325">
    <property type="entry name" value="RNA_pol_sigma_r2"/>
</dbReference>
<keyword evidence="7" id="KW-1185">Reference proteome</keyword>
<dbReference type="InterPro" id="IPR013324">
    <property type="entry name" value="RNA_pol_sigma_r3/r4-like"/>
</dbReference>
<dbReference type="Gene3D" id="1.10.1740.10">
    <property type="match status" value="1"/>
</dbReference>
<dbReference type="KEGG" id="orp:MOP44_00740"/>
<dbReference type="InterPro" id="IPR014284">
    <property type="entry name" value="RNA_pol_sigma-70_dom"/>
</dbReference>
<dbReference type="SUPFAM" id="SSF88946">
    <property type="entry name" value="Sigma2 domain of RNA polymerase sigma factors"/>
    <property type="match status" value="1"/>
</dbReference>
<reference evidence="6" key="1">
    <citation type="submission" date="2021-04" db="EMBL/GenBank/DDBJ databases">
        <title>Phylogenetic analysis of Acidobacteriaceae.</title>
        <authorList>
            <person name="Qiu L."/>
            <person name="Zhang Q."/>
        </authorList>
    </citation>
    <scope>NUCLEOTIDE SEQUENCE</scope>
    <source>
        <strain evidence="6">DSM 25168</strain>
    </source>
</reference>
<sequence>MDVPPEPTSTVRTEASSSLSESARLVRDIAAGQPDAERQFALRYMPPVKAMLTARLRDADLASDIKQDVMIEALCALRRGQIQDPEKLTQFVLGIARNCLNNYFRSSKRVAAVELPDDIPDLKNGAFHREEIDQENRALRAIENLDKLDRAILQMTLVDGLKPGVIATQLHINPDVVRQRKLRATRRVIDFLKRESQNSPGRHIQPGRAS</sequence>
<keyword evidence="4" id="KW-0804">Transcription</keyword>
<dbReference type="InterPro" id="IPR036388">
    <property type="entry name" value="WH-like_DNA-bd_sf"/>
</dbReference>
<dbReference type="InterPro" id="IPR007627">
    <property type="entry name" value="RNA_pol_sigma70_r2"/>
</dbReference>
<evidence type="ECO:0000313" key="6">
    <source>
        <dbReference type="EMBL" id="UWZ84476.1"/>
    </source>
</evidence>
<evidence type="ECO:0000256" key="2">
    <source>
        <dbReference type="ARBA" id="ARBA00023015"/>
    </source>
</evidence>
<comment type="similarity">
    <text evidence="1">Belongs to the sigma-70 factor family. ECF subfamily.</text>
</comment>
<accession>A0A9J7BNK9</accession>
<evidence type="ECO:0000313" key="7">
    <source>
        <dbReference type="Proteomes" id="UP001059380"/>
    </source>
</evidence>
<dbReference type="AlphaFoldDB" id="A0A9J7BNK9"/>
<keyword evidence="3" id="KW-0731">Sigma factor</keyword>
<name>A0A9J7BNK9_9BACT</name>
<dbReference type="PANTHER" id="PTHR43133:SF51">
    <property type="entry name" value="RNA POLYMERASE SIGMA FACTOR"/>
    <property type="match status" value="1"/>
</dbReference>
<dbReference type="GO" id="GO:0006352">
    <property type="term" value="P:DNA-templated transcription initiation"/>
    <property type="evidence" value="ECO:0007669"/>
    <property type="project" value="InterPro"/>
</dbReference>
<dbReference type="RefSeq" id="WP_260793981.1">
    <property type="nucleotide sequence ID" value="NZ_CP093313.1"/>
</dbReference>
<dbReference type="Gene3D" id="1.10.10.10">
    <property type="entry name" value="Winged helix-like DNA-binding domain superfamily/Winged helix DNA-binding domain"/>
    <property type="match status" value="1"/>
</dbReference>
<evidence type="ECO:0000256" key="4">
    <source>
        <dbReference type="ARBA" id="ARBA00023163"/>
    </source>
</evidence>
<dbReference type="InterPro" id="IPR039425">
    <property type="entry name" value="RNA_pol_sigma-70-like"/>
</dbReference>
<keyword evidence="2" id="KW-0805">Transcription regulation</keyword>
<evidence type="ECO:0000256" key="1">
    <source>
        <dbReference type="ARBA" id="ARBA00010641"/>
    </source>
</evidence>
<feature type="domain" description="RNA polymerase sigma-70 region 2" evidence="5">
    <location>
        <begin position="43"/>
        <end position="109"/>
    </location>
</feature>
<dbReference type="SUPFAM" id="SSF88659">
    <property type="entry name" value="Sigma3 and sigma4 domains of RNA polymerase sigma factors"/>
    <property type="match status" value="1"/>
</dbReference>
<evidence type="ECO:0000259" key="5">
    <source>
        <dbReference type="Pfam" id="PF04542"/>
    </source>
</evidence>
<dbReference type="Proteomes" id="UP001059380">
    <property type="component" value="Chromosome"/>
</dbReference>
<dbReference type="Pfam" id="PF04542">
    <property type="entry name" value="Sigma70_r2"/>
    <property type="match status" value="1"/>
</dbReference>
<dbReference type="NCBIfam" id="TIGR02937">
    <property type="entry name" value="sigma70-ECF"/>
    <property type="match status" value="1"/>
</dbReference>
<evidence type="ECO:0000256" key="3">
    <source>
        <dbReference type="ARBA" id="ARBA00023082"/>
    </source>
</evidence>
<proteinExistence type="inferred from homology"/>
<protein>
    <submittedName>
        <fullName evidence="6">Sigma-70 family RNA polymerase sigma factor</fullName>
    </submittedName>
</protein>
<gene>
    <name evidence="6" type="ORF">MOP44_00740</name>
</gene>
<dbReference type="EMBL" id="CP093313">
    <property type="protein sequence ID" value="UWZ84476.1"/>
    <property type="molecule type" value="Genomic_DNA"/>
</dbReference>
<dbReference type="GO" id="GO:0016987">
    <property type="term" value="F:sigma factor activity"/>
    <property type="evidence" value="ECO:0007669"/>
    <property type="project" value="UniProtKB-KW"/>
</dbReference>
<organism evidence="6 7">
    <name type="scientific">Occallatibacter riparius</name>
    <dbReference type="NCBI Taxonomy" id="1002689"/>
    <lineage>
        <taxon>Bacteria</taxon>
        <taxon>Pseudomonadati</taxon>
        <taxon>Acidobacteriota</taxon>
        <taxon>Terriglobia</taxon>
        <taxon>Terriglobales</taxon>
        <taxon>Acidobacteriaceae</taxon>
        <taxon>Occallatibacter</taxon>
    </lineage>
</organism>